<name>A0ABR1HP70_9HYPO</name>
<accession>A0ABR1HP70</accession>
<feature type="domain" description="N-acetyltransferase ESCO zinc-finger" evidence="2">
    <location>
        <begin position="207"/>
        <end position="244"/>
    </location>
</feature>
<evidence type="ECO:0000313" key="4">
    <source>
        <dbReference type="Proteomes" id="UP001498476"/>
    </source>
</evidence>
<dbReference type="InterPro" id="IPR028005">
    <property type="entry name" value="AcTrfase_ESCO_Znf_dom"/>
</dbReference>
<feature type="compositionally biased region" description="Polar residues" evidence="1">
    <location>
        <begin position="204"/>
        <end position="215"/>
    </location>
</feature>
<protein>
    <recommendedName>
        <fullName evidence="2">N-acetyltransferase ESCO zinc-finger domain-containing protein</fullName>
    </recommendedName>
</protein>
<feature type="region of interest" description="Disordered" evidence="1">
    <location>
        <begin position="89"/>
        <end position="215"/>
    </location>
</feature>
<evidence type="ECO:0000313" key="3">
    <source>
        <dbReference type="EMBL" id="KAK7422797.1"/>
    </source>
</evidence>
<feature type="compositionally biased region" description="Basic and acidic residues" evidence="1">
    <location>
        <begin position="31"/>
        <end position="44"/>
    </location>
</feature>
<organism evidence="3 4">
    <name type="scientific">Neonectria punicea</name>
    <dbReference type="NCBI Taxonomy" id="979145"/>
    <lineage>
        <taxon>Eukaryota</taxon>
        <taxon>Fungi</taxon>
        <taxon>Dikarya</taxon>
        <taxon>Ascomycota</taxon>
        <taxon>Pezizomycotina</taxon>
        <taxon>Sordariomycetes</taxon>
        <taxon>Hypocreomycetidae</taxon>
        <taxon>Hypocreales</taxon>
        <taxon>Nectriaceae</taxon>
        <taxon>Neonectria</taxon>
    </lineage>
</organism>
<dbReference type="Proteomes" id="UP001498476">
    <property type="component" value="Unassembled WGS sequence"/>
</dbReference>
<reference evidence="3 4" key="1">
    <citation type="journal article" date="2025" name="Microbiol. Resour. Announc.">
        <title>Draft genome sequences for Neonectria magnoliae and Neonectria punicea, canker pathogens of Liriodendron tulipifera and Acer saccharum in West Virginia.</title>
        <authorList>
            <person name="Petronek H.M."/>
            <person name="Kasson M.T."/>
            <person name="Metheny A.M."/>
            <person name="Stauder C.M."/>
            <person name="Lovett B."/>
            <person name="Lynch S.C."/>
            <person name="Garnas J.R."/>
            <person name="Kasson L.R."/>
            <person name="Stajich J.E."/>
        </authorList>
    </citation>
    <scope>NUCLEOTIDE SEQUENCE [LARGE SCALE GENOMIC DNA]</scope>
    <source>
        <strain evidence="3 4">NRRL 64653</strain>
    </source>
</reference>
<gene>
    <name evidence="3" type="ORF">QQX98_001358</name>
</gene>
<evidence type="ECO:0000256" key="1">
    <source>
        <dbReference type="SAM" id="MobiDB-lite"/>
    </source>
</evidence>
<feature type="compositionally biased region" description="Acidic residues" evidence="1">
    <location>
        <begin position="148"/>
        <end position="169"/>
    </location>
</feature>
<proteinExistence type="predicted"/>
<feature type="compositionally biased region" description="Polar residues" evidence="1">
    <location>
        <begin position="111"/>
        <end position="120"/>
    </location>
</feature>
<keyword evidence="4" id="KW-1185">Reference proteome</keyword>
<dbReference type="Pfam" id="PF13878">
    <property type="entry name" value="zf-C2H2_3"/>
    <property type="match status" value="1"/>
</dbReference>
<evidence type="ECO:0000259" key="2">
    <source>
        <dbReference type="Pfam" id="PF13878"/>
    </source>
</evidence>
<feature type="region of interest" description="Disordered" evidence="1">
    <location>
        <begin position="1"/>
        <end position="76"/>
    </location>
</feature>
<feature type="compositionally biased region" description="Low complexity" evidence="1">
    <location>
        <begin position="177"/>
        <end position="186"/>
    </location>
</feature>
<sequence length="258" mass="28843">MYDLPMGQAGTDSRPRKALRTYGKRAAATDARGEFPLKKLRTSEEPETENPKAGSSPAPRTDANTDNGTAASQKMEVRKGSIMNFFKPVPQSVPQPLPAVSIPQIDKLESESTPSASPLASSRIEARRKPRILKFRGNWLPRIKTEAVDESETGSEPNNNEEDGQDEEEESRKRPRPQLQPRQSPRNEAQEVEKSRKPKAKPSPTVQTTLNISSQAAFSECKVCNTVWNPLHPEDVKFHRKQHAGVMRAKRKLKESEL</sequence>
<feature type="compositionally biased region" description="Polar residues" evidence="1">
    <location>
        <begin position="62"/>
        <end position="72"/>
    </location>
</feature>
<dbReference type="EMBL" id="JAZAVJ010000013">
    <property type="protein sequence ID" value="KAK7422797.1"/>
    <property type="molecule type" value="Genomic_DNA"/>
</dbReference>
<comment type="caution">
    <text evidence="3">The sequence shown here is derived from an EMBL/GenBank/DDBJ whole genome shotgun (WGS) entry which is preliminary data.</text>
</comment>